<keyword evidence="3" id="KW-1185">Reference proteome</keyword>
<dbReference type="EMBL" id="FOEG01000001">
    <property type="protein sequence ID" value="SEO53394.1"/>
    <property type="molecule type" value="Genomic_DNA"/>
</dbReference>
<dbReference type="AlphaFoldDB" id="A0A1H8QHK6"/>
<feature type="compositionally biased region" description="Gly residues" evidence="1">
    <location>
        <begin position="206"/>
        <end position="225"/>
    </location>
</feature>
<proteinExistence type="predicted"/>
<reference evidence="2 3" key="1">
    <citation type="submission" date="2016-10" db="EMBL/GenBank/DDBJ databases">
        <authorList>
            <person name="de Groot N.N."/>
        </authorList>
    </citation>
    <scope>NUCLEOTIDE SEQUENCE [LARGE SCALE GENOMIC DNA]</scope>
    <source>
        <strain evidence="2 3">CGMCC 1.6291</strain>
    </source>
</reference>
<evidence type="ECO:0000313" key="3">
    <source>
        <dbReference type="Proteomes" id="UP000199657"/>
    </source>
</evidence>
<protein>
    <submittedName>
        <fullName evidence="2">Uncharacterized protein</fullName>
    </submittedName>
</protein>
<dbReference type="RefSeq" id="WP_139209124.1">
    <property type="nucleotide sequence ID" value="NZ_FOEG01000001.1"/>
</dbReference>
<name>A0A1H8QHK6_9GAMM</name>
<organism evidence="2 3">
    <name type="scientific">Aquisalimonas asiatica</name>
    <dbReference type="NCBI Taxonomy" id="406100"/>
    <lineage>
        <taxon>Bacteria</taxon>
        <taxon>Pseudomonadati</taxon>
        <taxon>Pseudomonadota</taxon>
        <taxon>Gammaproteobacteria</taxon>
        <taxon>Chromatiales</taxon>
        <taxon>Ectothiorhodospiraceae</taxon>
        <taxon>Aquisalimonas</taxon>
    </lineage>
</organism>
<feature type="region of interest" description="Disordered" evidence="1">
    <location>
        <begin position="206"/>
        <end position="226"/>
    </location>
</feature>
<gene>
    <name evidence="2" type="ORF">SAMN04488052_101576</name>
</gene>
<feature type="region of interest" description="Disordered" evidence="1">
    <location>
        <begin position="1"/>
        <end position="26"/>
    </location>
</feature>
<dbReference type="Proteomes" id="UP000199657">
    <property type="component" value="Unassembled WGS sequence"/>
</dbReference>
<evidence type="ECO:0000256" key="1">
    <source>
        <dbReference type="SAM" id="MobiDB-lite"/>
    </source>
</evidence>
<evidence type="ECO:0000313" key="2">
    <source>
        <dbReference type="EMBL" id="SEO53394.1"/>
    </source>
</evidence>
<dbReference type="STRING" id="406100.SAMN04488052_101576"/>
<sequence length="279" mass="29407">MDAREPKGAGGERGQSQQATADRVDRRRRRLTQGLVGGVPVVMTLAHRPVWANVNCTASAVASANSSLNPGWETCALGCSAAFWRGEGNVRRVGDVEWNQAWQDTGVSPSASFARVFRLGEIMEPDELAQWDDIAMADAVSGNLGFGMMDVGTEALMRECLFQTAAAYLNASHPVIASGYSVNGSVVHRDDIVNAFHRAYEAYRGGGKGSGGARHGGQSGGGSGVITGQSRISSLQGLSAFADQQGDPGELQSLSDELAEANNQVCVLDARNYAGDMRA</sequence>
<accession>A0A1H8QHK6</accession>